<protein>
    <recommendedName>
        <fullName evidence="2">Malonyl-CoA:ACP transacylase (MAT) domain-containing protein</fullName>
    </recommendedName>
</protein>
<reference evidence="1" key="1">
    <citation type="submission" date="2021-01" db="EMBL/GenBank/DDBJ databases">
        <authorList>
            <person name="Corre E."/>
            <person name="Pelletier E."/>
            <person name="Niang G."/>
            <person name="Scheremetjew M."/>
            <person name="Finn R."/>
            <person name="Kale V."/>
            <person name="Holt S."/>
            <person name="Cochrane G."/>
            <person name="Meng A."/>
            <person name="Brown T."/>
            <person name="Cohen L."/>
        </authorList>
    </citation>
    <scope>NUCLEOTIDE SEQUENCE</scope>
    <source>
        <strain evidence="1">OF101</strain>
    </source>
</reference>
<dbReference type="EMBL" id="HBGE01089372">
    <property type="protein sequence ID" value="CAD9176470.1"/>
    <property type="molecule type" value="Transcribed_RNA"/>
</dbReference>
<name>A0A7S1RUQ6_ALECA</name>
<gene>
    <name evidence="1" type="ORF">ACAT0790_LOCUS53239</name>
</gene>
<dbReference type="Gene3D" id="3.40.366.10">
    <property type="entry name" value="Malonyl-Coenzyme A Acyl Carrier Protein, domain 2"/>
    <property type="match status" value="1"/>
</dbReference>
<dbReference type="InterPro" id="IPR016035">
    <property type="entry name" value="Acyl_Trfase/lysoPLipase"/>
</dbReference>
<evidence type="ECO:0000313" key="1">
    <source>
        <dbReference type="EMBL" id="CAD9176470.1"/>
    </source>
</evidence>
<dbReference type="AlphaFoldDB" id="A0A7S1RUQ6"/>
<dbReference type="SUPFAM" id="SSF52151">
    <property type="entry name" value="FabD/lysophospholipase-like"/>
    <property type="match status" value="1"/>
</dbReference>
<dbReference type="PANTHER" id="PTHR47170:SF2">
    <property type="entry name" value="MALONYL-COA:ACP TRANSACYLASE (MAT) DOMAIN-CONTAINING PROTEIN"/>
    <property type="match status" value="1"/>
</dbReference>
<dbReference type="InterPro" id="IPR052760">
    <property type="entry name" value="Mitochondrial_malonyltrans"/>
</dbReference>
<organism evidence="1">
    <name type="scientific">Alexandrium catenella</name>
    <name type="common">Red tide dinoflagellate</name>
    <name type="synonym">Gonyaulax catenella</name>
    <dbReference type="NCBI Taxonomy" id="2925"/>
    <lineage>
        <taxon>Eukaryota</taxon>
        <taxon>Sar</taxon>
        <taxon>Alveolata</taxon>
        <taxon>Dinophyceae</taxon>
        <taxon>Gonyaulacales</taxon>
        <taxon>Pyrocystaceae</taxon>
        <taxon>Alexandrium</taxon>
    </lineage>
</organism>
<evidence type="ECO:0008006" key="2">
    <source>
        <dbReference type="Google" id="ProtNLM"/>
    </source>
</evidence>
<dbReference type="PANTHER" id="PTHR47170">
    <property type="entry name" value="MALONYL-COA ACP TRANSACYLASE, ACP-BINDING"/>
    <property type="match status" value="1"/>
</dbReference>
<sequence>METKANDAGALQAKILKTSGAFHTRMMQGAKDHLLTQLNAHKASMKSPRCLIYMNTTAETIGPQTTPDEIIAMLGKQLVSPVLWRQSMEAAIRDGCKEFYELGPSKQLRAMMKRIDPATMEKMTNVIA</sequence>
<accession>A0A7S1RUQ6</accession>
<dbReference type="InterPro" id="IPR001227">
    <property type="entry name" value="Ac_transferase_dom_sf"/>
</dbReference>
<proteinExistence type="predicted"/>
<dbReference type="GO" id="GO:0016740">
    <property type="term" value="F:transferase activity"/>
    <property type="evidence" value="ECO:0007669"/>
    <property type="project" value="InterPro"/>
</dbReference>